<proteinExistence type="predicted"/>
<evidence type="ECO:0000256" key="1">
    <source>
        <dbReference type="SAM" id="MobiDB-lite"/>
    </source>
</evidence>
<dbReference type="EMBL" id="CP075867">
    <property type="protein sequence ID" value="QYT00447.1"/>
    <property type="molecule type" value="Genomic_DNA"/>
</dbReference>
<sequence>MLTATGTPTTSSQDADSARRSRPCLGHAPTRHAPTNPVALCQTREFPSTILYGIRESPQSRLRVPVDASLSPLRIFASDGFGSSTVLNASWVWAPLHPIP</sequence>
<feature type="region of interest" description="Disordered" evidence="1">
    <location>
        <begin position="1"/>
        <end position="36"/>
    </location>
</feature>
<reference evidence="2 3" key="1">
    <citation type="journal article" date="2021" name="BMC Genomics">
        <title>Telomere-to-telomere genome assembly of asparaginase-producing Trichoderma simmonsii.</title>
        <authorList>
            <person name="Chung D."/>
            <person name="Kwon Y.M."/>
            <person name="Yang Y."/>
        </authorList>
    </citation>
    <scope>NUCLEOTIDE SEQUENCE [LARGE SCALE GENOMIC DNA]</scope>
    <source>
        <strain evidence="2 3">GH-Sj1</strain>
    </source>
</reference>
<name>A0A8G0LDN9_9HYPO</name>
<organism evidence="2 3">
    <name type="scientific">Trichoderma simmonsii</name>
    <dbReference type="NCBI Taxonomy" id="1491479"/>
    <lineage>
        <taxon>Eukaryota</taxon>
        <taxon>Fungi</taxon>
        <taxon>Dikarya</taxon>
        <taxon>Ascomycota</taxon>
        <taxon>Pezizomycotina</taxon>
        <taxon>Sordariomycetes</taxon>
        <taxon>Hypocreomycetidae</taxon>
        <taxon>Hypocreales</taxon>
        <taxon>Hypocreaceae</taxon>
        <taxon>Trichoderma</taxon>
    </lineage>
</organism>
<dbReference type="AlphaFoldDB" id="A0A8G0LDN9"/>
<dbReference type="Proteomes" id="UP000826661">
    <property type="component" value="Chromosome IV"/>
</dbReference>
<feature type="compositionally biased region" description="Polar residues" evidence="1">
    <location>
        <begin position="1"/>
        <end position="10"/>
    </location>
</feature>
<evidence type="ECO:0000313" key="3">
    <source>
        <dbReference type="Proteomes" id="UP000826661"/>
    </source>
</evidence>
<protein>
    <submittedName>
        <fullName evidence="2">Uncharacterized protein</fullName>
    </submittedName>
</protein>
<gene>
    <name evidence="2" type="ORF">H0G86_007529</name>
</gene>
<evidence type="ECO:0000313" key="2">
    <source>
        <dbReference type="EMBL" id="QYT00447.1"/>
    </source>
</evidence>
<keyword evidence="3" id="KW-1185">Reference proteome</keyword>
<accession>A0A8G0LDN9</accession>